<evidence type="ECO:0000313" key="2">
    <source>
        <dbReference type="EMBL" id="PHT93440.1"/>
    </source>
</evidence>
<dbReference type="Gramene" id="PHT93440">
    <property type="protein sequence ID" value="PHT93440"/>
    <property type="gene ID" value="T459_01322"/>
</dbReference>
<protein>
    <recommendedName>
        <fullName evidence="1">NB-ARC domain-containing protein</fullName>
    </recommendedName>
</protein>
<reference evidence="2 3" key="1">
    <citation type="journal article" date="2014" name="Nat. Genet.">
        <title>Genome sequence of the hot pepper provides insights into the evolution of pungency in Capsicum species.</title>
        <authorList>
            <person name="Kim S."/>
            <person name="Park M."/>
            <person name="Yeom S.I."/>
            <person name="Kim Y.M."/>
            <person name="Lee J.M."/>
            <person name="Lee H.A."/>
            <person name="Seo E."/>
            <person name="Choi J."/>
            <person name="Cheong K."/>
            <person name="Kim K.T."/>
            <person name="Jung K."/>
            <person name="Lee G.W."/>
            <person name="Oh S.K."/>
            <person name="Bae C."/>
            <person name="Kim S.B."/>
            <person name="Lee H.Y."/>
            <person name="Kim S.Y."/>
            <person name="Kim M.S."/>
            <person name="Kang B.C."/>
            <person name="Jo Y.D."/>
            <person name="Yang H.B."/>
            <person name="Jeong H.J."/>
            <person name="Kang W.H."/>
            <person name="Kwon J.K."/>
            <person name="Shin C."/>
            <person name="Lim J.Y."/>
            <person name="Park J.H."/>
            <person name="Huh J.H."/>
            <person name="Kim J.S."/>
            <person name="Kim B.D."/>
            <person name="Cohen O."/>
            <person name="Paran I."/>
            <person name="Suh M.C."/>
            <person name="Lee S.B."/>
            <person name="Kim Y.K."/>
            <person name="Shin Y."/>
            <person name="Noh S.J."/>
            <person name="Park J."/>
            <person name="Seo Y.S."/>
            <person name="Kwon S.Y."/>
            <person name="Kim H.A."/>
            <person name="Park J.M."/>
            <person name="Kim H.J."/>
            <person name="Choi S.B."/>
            <person name="Bosland P.W."/>
            <person name="Reeves G."/>
            <person name="Jo S.H."/>
            <person name="Lee B.W."/>
            <person name="Cho H.T."/>
            <person name="Choi H.S."/>
            <person name="Lee M.S."/>
            <person name="Yu Y."/>
            <person name="Do Choi Y."/>
            <person name="Park B.S."/>
            <person name="van Deynze A."/>
            <person name="Ashrafi H."/>
            <person name="Hill T."/>
            <person name="Kim W.T."/>
            <person name="Pai H.S."/>
            <person name="Ahn H.K."/>
            <person name="Yeam I."/>
            <person name="Giovannoni J.J."/>
            <person name="Rose J.K."/>
            <person name="Sorensen I."/>
            <person name="Lee S.J."/>
            <person name="Kim R.W."/>
            <person name="Choi I.Y."/>
            <person name="Choi B.S."/>
            <person name="Lim J.S."/>
            <person name="Lee Y.H."/>
            <person name="Choi D."/>
        </authorList>
    </citation>
    <scope>NUCLEOTIDE SEQUENCE [LARGE SCALE GENOMIC DNA]</scope>
    <source>
        <strain evidence="3">cv. CM334</strain>
    </source>
</reference>
<gene>
    <name evidence="2" type="ORF">T459_01322</name>
</gene>
<dbReference type="AlphaFoldDB" id="A0A2G3AGV5"/>
<dbReference type="STRING" id="4072.A0A2G3AGV5"/>
<dbReference type="InterPro" id="IPR002182">
    <property type="entry name" value="NB-ARC"/>
</dbReference>
<keyword evidence="3" id="KW-1185">Reference proteome</keyword>
<dbReference type="Proteomes" id="UP000222542">
    <property type="component" value="Unassembled WGS sequence"/>
</dbReference>
<dbReference type="Gene3D" id="3.40.50.300">
    <property type="entry name" value="P-loop containing nucleotide triphosphate hydrolases"/>
    <property type="match status" value="1"/>
</dbReference>
<proteinExistence type="predicted"/>
<dbReference type="SUPFAM" id="SSF52540">
    <property type="entry name" value="P-loop containing nucleoside triphosphate hydrolases"/>
    <property type="match status" value="1"/>
</dbReference>
<dbReference type="Pfam" id="PF00931">
    <property type="entry name" value="NB-ARC"/>
    <property type="match status" value="1"/>
</dbReference>
<name>A0A2G3AGV5_CAPAN</name>
<accession>A0A2G3AGV5</accession>
<evidence type="ECO:0000313" key="3">
    <source>
        <dbReference type="Proteomes" id="UP000222542"/>
    </source>
</evidence>
<evidence type="ECO:0000259" key="1">
    <source>
        <dbReference type="Pfam" id="PF00931"/>
    </source>
</evidence>
<organism evidence="2 3">
    <name type="scientific">Capsicum annuum</name>
    <name type="common">Capsicum pepper</name>
    <dbReference type="NCBI Taxonomy" id="4072"/>
    <lineage>
        <taxon>Eukaryota</taxon>
        <taxon>Viridiplantae</taxon>
        <taxon>Streptophyta</taxon>
        <taxon>Embryophyta</taxon>
        <taxon>Tracheophyta</taxon>
        <taxon>Spermatophyta</taxon>
        <taxon>Magnoliopsida</taxon>
        <taxon>eudicotyledons</taxon>
        <taxon>Gunneridae</taxon>
        <taxon>Pentapetalae</taxon>
        <taxon>asterids</taxon>
        <taxon>lamiids</taxon>
        <taxon>Solanales</taxon>
        <taxon>Solanaceae</taxon>
        <taxon>Solanoideae</taxon>
        <taxon>Capsiceae</taxon>
        <taxon>Capsicum</taxon>
    </lineage>
</organism>
<sequence>MDEQELAHELKRRLQRRRYLIVTGDIWKTDAWDDLKMCSTDDNNGSRIIMTTPLNEEFLARLRFKPNNVIGDKANNWNRVADGLSSKLVCYTQTPIIHEQCRPRIICDRRQFVLSRPSGTTMHSLIFHAARCAFRGEAINISFVCHNFKLLKVLDLEYINIGNRFAEEMSSLVHLEFLAARDGMQSIPSLIVNLEKLKTSEISAISAFQNILG</sequence>
<dbReference type="InterPro" id="IPR027417">
    <property type="entry name" value="P-loop_NTPase"/>
</dbReference>
<reference evidence="2 3" key="2">
    <citation type="journal article" date="2017" name="Genome Biol.">
        <title>New reference genome sequences of hot pepper reveal the massive evolution of plant disease-resistance genes by retroduplication.</title>
        <authorList>
            <person name="Kim S."/>
            <person name="Park J."/>
            <person name="Yeom S.I."/>
            <person name="Kim Y.M."/>
            <person name="Seo E."/>
            <person name="Kim K.T."/>
            <person name="Kim M.S."/>
            <person name="Lee J.M."/>
            <person name="Cheong K."/>
            <person name="Shin H.S."/>
            <person name="Kim S.B."/>
            <person name="Han K."/>
            <person name="Lee J."/>
            <person name="Park M."/>
            <person name="Lee H.A."/>
            <person name="Lee H.Y."/>
            <person name="Lee Y."/>
            <person name="Oh S."/>
            <person name="Lee J.H."/>
            <person name="Choi E."/>
            <person name="Choi E."/>
            <person name="Lee S.E."/>
            <person name="Jeon J."/>
            <person name="Kim H."/>
            <person name="Choi G."/>
            <person name="Song H."/>
            <person name="Lee J."/>
            <person name="Lee S.C."/>
            <person name="Kwon J.K."/>
            <person name="Lee H.Y."/>
            <person name="Koo N."/>
            <person name="Hong Y."/>
            <person name="Kim R.W."/>
            <person name="Kang W.H."/>
            <person name="Huh J.H."/>
            <person name="Kang B.C."/>
            <person name="Yang T.J."/>
            <person name="Lee Y.H."/>
            <person name="Bennetzen J.L."/>
            <person name="Choi D."/>
        </authorList>
    </citation>
    <scope>NUCLEOTIDE SEQUENCE [LARGE SCALE GENOMIC DNA]</scope>
    <source>
        <strain evidence="3">cv. CM334</strain>
    </source>
</reference>
<dbReference type="EMBL" id="AYRZ02000001">
    <property type="protein sequence ID" value="PHT93440.1"/>
    <property type="molecule type" value="Genomic_DNA"/>
</dbReference>
<comment type="caution">
    <text evidence="2">The sequence shown here is derived from an EMBL/GenBank/DDBJ whole genome shotgun (WGS) entry which is preliminary data.</text>
</comment>
<feature type="domain" description="NB-ARC" evidence="1">
    <location>
        <begin position="2"/>
        <end position="52"/>
    </location>
</feature>
<dbReference type="GO" id="GO:0043531">
    <property type="term" value="F:ADP binding"/>
    <property type="evidence" value="ECO:0007669"/>
    <property type="project" value="InterPro"/>
</dbReference>